<dbReference type="OrthoDB" id="4141760at2759"/>
<evidence type="ECO:0000313" key="3">
    <source>
        <dbReference type="Proteomes" id="UP000027920"/>
    </source>
</evidence>
<protein>
    <submittedName>
        <fullName evidence="2">Uncharacterized protein</fullName>
    </submittedName>
</protein>
<dbReference type="Proteomes" id="UP000027920">
    <property type="component" value="Unassembled WGS sequence"/>
</dbReference>
<dbReference type="RefSeq" id="XP_013263219.1">
    <property type="nucleotide sequence ID" value="XM_013407765.1"/>
</dbReference>
<reference evidence="2 3" key="1">
    <citation type="submission" date="2013-03" db="EMBL/GenBank/DDBJ databases">
        <title>The Genome Sequence of Exophiala aquamarina CBS 119918.</title>
        <authorList>
            <consortium name="The Broad Institute Genomics Platform"/>
            <person name="Cuomo C."/>
            <person name="de Hoog S."/>
            <person name="Gorbushina A."/>
            <person name="Walker B."/>
            <person name="Young S.K."/>
            <person name="Zeng Q."/>
            <person name="Gargeya S."/>
            <person name="Fitzgerald M."/>
            <person name="Haas B."/>
            <person name="Abouelleil A."/>
            <person name="Allen A.W."/>
            <person name="Alvarado L."/>
            <person name="Arachchi H.M."/>
            <person name="Berlin A.M."/>
            <person name="Chapman S.B."/>
            <person name="Gainer-Dewar J."/>
            <person name="Goldberg J."/>
            <person name="Griggs A."/>
            <person name="Gujja S."/>
            <person name="Hansen M."/>
            <person name="Howarth C."/>
            <person name="Imamovic A."/>
            <person name="Ireland A."/>
            <person name="Larimer J."/>
            <person name="McCowan C."/>
            <person name="Murphy C."/>
            <person name="Pearson M."/>
            <person name="Poon T.W."/>
            <person name="Priest M."/>
            <person name="Roberts A."/>
            <person name="Saif S."/>
            <person name="Shea T."/>
            <person name="Sisk P."/>
            <person name="Sykes S."/>
            <person name="Wortman J."/>
            <person name="Nusbaum C."/>
            <person name="Birren B."/>
        </authorList>
    </citation>
    <scope>NUCLEOTIDE SEQUENCE [LARGE SCALE GENOMIC DNA]</scope>
    <source>
        <strain evidence="2 3">CBS 119918</strain>
    </source>
</reference>
<feature type="chain" id="PRO_5001681661" evidence="1">
    <location>
        <begin position="26"/>
        <end position="271"/>
    </location>
</feature>
<sequence>MKSVLIGNGSLLLVVVDTLIGLGAAAPSPLRTIQQRDTSNWTWEEKYEHENPGAIVGPLVGVRNLDLDISLLNWDGRFPIPKETPPDQVHKMKLDCRGSCKKWDGTRMVDMSNPVPAHSCVRDSLAALAYWRMFCDVNHKHERPECWTRAPSIKRCCGAWYEQGKSPYAPLMKKHKEVIGGLEYWVFTPVREHRKNMDMEQVIRPDWDQYNTKDKICRKWRPGNDAEFSYFINNLPAWNLFDADTNGTVLGLSYDWYDPEGPGRFQLNSEL</sequence>
<accession>A0A072PKJ1</accession>
<evidence type="ECO:0000256" key="1">
    <source>
        <dbReference type="SAM" id="SignalP"/>
    </source>
</evidence>
<dbReference type="HOGENOM" id="CLU_1026843_0_0_1"/>
<feature type="signal peptide" evidence="1">
    <location>
        <begin position="1"/>
        <end position="25"/>
    </location>
</feature>
<keyword evidence="3" id="KW-1185">Reference proteome</keyword>
<comment type="caution">
    <text evidence="2">The sequence shown here is derived from an EMBL/GenBank/DDBJ whole genome shotgun (WGS) entry which is preliminary data.</text>
</comment>
<name>A0A072PKJ1_9EURO</name>
<dbReference type="GeneID" id="25277135"/>
<organism evidence="2 3">
    <name type="scientific">Exophiala aquamarina CBS 119918</name>
    <dbReference type="NCBI Taxonomy" id="1182545"/>
    <lineage>
        <taxon>Eukaryota</taxon>
        <taxon>Fungi</taxon>
        <taxon>Dikarya</taxon>
        <taxon>Ascomycota</taxon>
        <taxon>Pezizomycotina</taxon>
        <taxon>Eurotiomycetes</taxon>
        <taxon>Chaetothyriomycetidae</taxon>
        <taxon>Chaetothyriales</taxon>
        <taxon>Herpotrichiellaceae</taxon>
        <taxon>Exophiala</taxon>
    </lineage>
</organism>
<dbReference type="VEuPathDB" id="FungiDB:A1O9_02190"/>
<dbReference type="EMBL" id="AMGV01000002">
    <property type="protein sequence ID" value="KEF60629.1"/>
    <property type="molecule type" value="Genomic_DNA"/>
</dbReference>
<gene>
    <name evidence="2" type="ORF">A1O9_02190</name>
</gene>
<evidence type="ECO:0000313" key="2">
    <source>
        <dbReference type="EMBL" id="KEF60629.1"/>
    </source>
</evidence>
<proteinExistence type="predicted"/>
<dbReference type="AlphaFoldDB" id="A0A072PKJ1"/>
<keyword evidence="1" id="KW-0732">Signal</keyword>